<evidence type="ECO:0000313" key="7">
    <source>
        <dbReference type="Proteomes" id="UP001187315"/>
    </source>
</evidence>
<comment type="similarity">
    <text evidence="1">Belongs to the TRAFAC class dynamin-like GTPase superfamily. IRG family.</text>
</comment>
<evidence type="ECO:0000259" key="5">
    <source>
        <dbReference type="PROSITE" id="PS51716"/>
    </source>
</evidence>
<comment type="caution">
    <text evidence="6">The sequence shown here is derived from an EMBL/GenBank/DDBJ whole genome shotgun (WGS) entry which is preliminary data.</text>
</comment>
<dbReference type="PANTHER" id="PTHR32341">
    <property type="entry name" value="INTERFERON-INDUCIBLE GTPASE"/>
    <property type="match status" value="1"/>
</dbReference>
<dbReference type="InterPro" id="IPR051515">
    <property type="entry name" value="IRG"/>
</dbReference>
<gene>
    <name evidence="6" type="ORF">Q7C36_007718</name>
</gene>
<dbReference type="FunFam" id="3.40.50.300:FF:000541">
    <property type="entry name" value="Immunity related GTPase M"/>
    <property type="match status" value="2"/>
</dbReference>
<evidence type="ECO:0000313" key="6">
    <source>
        <dbReference type="EMBL" id="KAK2852517.1"/>
    </source>
</evidence>
<dbReference type="SUPFAM" id="SSF52540">
    <property type="entry name" value="P-loop containing nucleoside triphosphate hydrolases"/>
    <property type="match status" value="2"/>
</dbReference>
<feature type="domain" description="IRG-type G" evidence="5">
    <location>
        <begin position="437"/>
        <end position="617"/>
    </location>
</feature>
<evidence type="ECO:0000256" key="4">
    <source>
        <dbReference type="ARBA" id="ARBA00023134"/>
    </source>
</evidence>
<keyword evidence="3" id="KW-0378">Hydrolase</keyword>
<dbReference type="GO" id="GO:0016020">
    <property type="term" value="C:membrane"/>
    <property type="evidence" value="ECO:0007669"/>
    <property type="project" value="InterPro"/>
</dbReference>
<sequence length="795" mass="89056">MASEFGISKEEVNEINSVLHSNVVTDVVAQVEDMLTQRSVTLNIAVTGESGAGKSSFINAFLGVSDDEPEAAQTGITETTQKASAYSHPTASNVLLWDLPGTGTPSFHPRTYLEDVGLLKYDFFIIVTSDRFQEYHSALAKYIMQAQKKFYFIRNKVDRDLEANARRRSQRGLSNDEVLNLLRVDCENNLRNDQVKQPRVFLLSCFHPQCFDFPVLQMTLIEELEGHKRHALLLSLPNLSASLIQSKRQALAQDVWKKAILVSLSSVMRGATPNPIVPELMKTLKYYQQTFCLDAISLHRLANITGISFEKLQSEVTSIFGQGLSAQAVEDLLIHLTTQHQLLANKLENQIPILGSVIAGGISFVASYFLLKFALKDLSEDGERTSISEYLFSFIKMDEYDIIDDAEIEEIKRSLATEDLSSAVDKIKDYFAQQDRVELNIAITGESGSGKSTFINAFRGLGDEDEGSAETGVVETTTVPTAYPHPRFPNVKLWDLPGIGTPRFKADEYLKQVRFERYDFFIIIASDRFRECHANLAAEIQNMKKKFYFVRGKIDSNIEAEKRKKTFNEKETLEKIRENCIKGLEEIRLKSPTVFLISCFELHLYDFSCLEETMERELPQHKRDVLILALPNITLEIHERKKKALQSSIWKLALLSATVAAMPIPVVNAAASISADVTILVSELKKYYSAFSLDPDSLQRLSERSGKSVDELKAVMKSPLNQEITKDLVIKFLTRSSLFGVESAAEYFLGLIPGLGSLTAGPLSYATITFILKRCLNELAKDAQNVLMAALQTAV</sequence>
<name>A0AA88N755_TACVA</name>
<keyword evidence="2" id="KW-0547">Nucleotide-binding</keyword>
<feature type="domain" description="IRG-type G" evidence="5">
    <location>
        <begin position="40"/>
        <end position="223"/>
    </location>
</feature>
<dbReference type="PROSITE" id="PS51716">
    <property type="entry name" value="G_IRG"/>
    <property type="match status" value="2"/>
</dbReference>
<dbReference type="InterPro" id="IPR007743">
    <property type="entry name" value="Immunity-related_GTPase-like"/>
</dbReference>
<dbReference type="Pfam" id="PF05049">
    <property type="entry name" value="IIGP"/>
    <property type="match status" value="2"/>
</dbReference>
<dbReference type="GO" id="GO:0016787">
    <property type="term" value="F:hydrolase activity"/>
    <property type="evidence" value="ECO:0007669"/>
    <property type="project" value="UniProtKB-KW"/>
</dbReference>
<protein>
    <recommendedName>
        <fullName evidence="5">IRG-type G domain-containing protein</fullName>
    </recommendedName>
</protein>
<evidence type="ECO:0000256" key="3">
    <source>
        <dbReference type="ARBA" id="ARBA00022801"/>
    </source>
</evidence>
<reference evidence="6" key="1">
    <citation type="submission" date="2023-08" db="EMBL/GenBank/DDBJ databases">
        <title>Pelteobagrus vachellii genome.</title>
        <authorList>
            <person name="Liu H."/>
        </authorList>
    </citation>
    <scope>NUCLEOTIDE SEQUENCE</scope>
    <source>
        <strain evidence="6">PRFRI_2022a</strain>
        <tissue evidence="6">Muscle</tissue>
    </source>
</reference>
<proteinExistence type="inferred from homology"/>
<dbReference type="Proteomes" id="UP001187315">
    <property type="component" value="Unassembled WGS sequence"/>
</dbReference>
<dbReference type="InterPro" id="IPR027417">
    <property type="entry name" value="P-loop_NTPase"/>
</dbReference>
<dbReference type="EMBL" id="JAVHJS010000007">
    <property type="protein sequence ID" value="KAK2852517.1"/>
    <property type="molecule type" value="Genomic_DNA"/>
</dbReference>
<keyword evidence="7" id="KW-1185">Reference proteome</keyword>
<dbReference type="AlphaFoldDB" id="A0AA88N755"/>
<dbReference type="Gene3D" id="3.40.50.300">
    <property type="entry name" value="P-loop containing nucleotide triphosphate hydrolases"/>
    <property type="match status" value="2"/>
</dbReference>
<dbReference type="PANTHER" id="PTHR32341:SF10">
    <property type="entry name" value="INTERFERON-INDUCIBLE GTPASE 5"/>
    <property type="match status" value="1"/>
</dbReference>
<evidence type="ECO:0000256" key="2">
    <source>
        <dbReference type="ARBA" id="ARBA00022741"/>
    </source>
</evidence>
<dbReference type="GO" id="GO:0005525">
    <property type="term" value="F:GTP binding"/>
    <property type="evidence" value="ECO:0007669"/>
    <property type="project" value="UniProtKB-KW"/>
</dbReference>
<organism evidence="6 7">
    <name type="scientific">Tachysurus vachellii</name>
    <name type="common">Darkbarbel catfish</name>
    <name type="synonym">Pelteobagrus vachellii</name>
    <dbReference type="NCBI Taxonomy" id="175792"/>
    <lineage>
        <taxon>Eukaryota</taxon>
        <taxon>Metazoa</taxon>
        <taxon>Chordata</taxon>
        <taxon>Craniata</taxon>
        <taxon>Vertebrata</taxon>
        <taxon>Euteleostomi</taxon>
        <taxon>Actinopterygii</taxon>
        <taxon>Neopterygii</taxon>
        <taxon>Teleostei</taxon>
        <taxon>Ostariophysi</taxon>
        <taxon>Siluriformes</taxon>
        <taxon>Bagridae</taxon>
        <taxon>Tachysurus</taxon>
    </lineage>
</organism>
<accession>A0AA88N755</accession>
<keyword evidence="4" id="KW-0342">GTP-binding</keyword>
<evidence type="ECO:0000256" key="1">
    <source>
        <dbReference type="ARBA" id="ARBA00005429"/>
    </source>
</evidence>
<dbReference type="InterPro" id="IPR030385">
    <property type="entry name" value="G_IRG_dom"/>
</dbReference>